<feature type="compositionally biased region" description="Pro residues" evidence="6">
    <location>
        <begin position="21"/>
        <end position="30"/>
    </location>
</feature>
<evidence type="ECO:0000256" key="3">
    <source>
        <dbReference type="ARBA" id="ARBA00022692"/>
    </source>
</evidence>
<reference evidence="8" key="1">
    <citation type="journal article" date="2022" name="Plant J.">
        <title>Strategies of tolerance reflected in two North American maple genomes.</title>
        <authorList>
            <person name="McEvoy S.L."/>
            <person name="Sezen U.U."/>
            <person name="Trouern-Trend A."/>
            <person name="McMahon S.M."/>
            <person name="Schaberg P.G."/>
            <person name="Yang J."/>
            <person name="Wegrzyn J.L."/>
            <person name="Swenson N.G."/>
        </authorList>
    </citation>
    <scope>NUCLEOTIDE SEQUENCE</scope>
    <source>
        <strain evidence="8">91603</strain>
    </source>
</reference>
<dbReference type="InterPro" id="IPR005828">
    <property type="entry name" value="MFS_sugar_transport-like"/>
</dbReference>
<dbReference type="InterPro" id="IPR036259">
    <property type="entry name" value="MFS_trans_sf"/>
</dbReference>
<comment type="subcellular location">
    <subcellularLocation>
        <location evidence="1">Membrane</location>
        <topology evidence="1">Multi-pass membrane protein</topology>
    </subcellularLocation>
</comment>
<organism evidence="8 9">
    <name type="scientific">Acer negundo</name>
    <name type="common">Box elder</name>
    <dbReference type="NCBI Taxonomy" id="4023"/>
    <lineage>
        <taxon>Eukaryota</taxon>
        <taxon>Viridiplantae</taxon>
        <taxon>Streptophyta</taxon>
        <taxon>Embryophyta</taxon>
        <taxon>Tracheophyta</taxon>
        <taxon>Spermatophyta</taxon>
        <taxon>Magnoliopsida</taxon>
        <taxon>eudicotyledons</taxon>
        <taxon>Gunneridae</taxon>
        <taxon>Pentapetalae</taxon>
        <taxon>rosids</taxon>
        <taxon>malvids</taxon>
        <taxon>Sapindales</taxon>
        <taxon>Sapindaceae</taxon>
        <taxon>Hippocastanoideae</taxon>
        <taxon>Acereae</taxon>
        <taxon>Acer</taxon>
    </lineage>
</organism>
<evidence type="ECO:0000256" key="5">
    <source>
        <dbReference type="ARBA" id="ARBA00023136"/>
    </source>
</evidence>
<evidence type="ECO:0008006" key="10">
    <source>
        <dbReference type="Google" id="ProtNLM"/>
    </source>
</evidence>
<dbReference type="PANTHER" id="PTHR24064">
    <property type="entry name" value="SOLUTE CARRIER FAMILY 22 MEMBER"/>
    <property type="match status" value="1"/>
</dbReference>
<dbReference type="Gene3D" id="1.20.1250.20">
    <property type="entry name" value="MFS general substrate transporter like domains"/>
    <property type="match status" value="2"/>
</dbReference>
<evidence type="ECO:0000256" key="6">
    <source>
        <dbReference type="SAM" id="MobiDB-lite"/>
    </source>
</evidence>
<dbReference type="GO" id="GO:0016020">
    <property type="term" value="C:membrane"/>
    <property type="evidence" value="ECO:0007669"/>
    <property type="project" value="UniProtKB-SubCell"/>
</dbReference>
<protein>
    <recommendedName>
        <fullName evidence="10">Major facilitator superfamily (MFS) profile domain-containing protein</fullName>
    </recommendedName>
</protein>
<reference evidence="8" key="2">
    <citation type="submission" date="2023-02" db="EMBL/GenBank/DDBJ databases">
        <authorList>
            <person name="Swenson N.G."/>
            <person name="Wegrzyn J.L."/>
            <person name="Mcevoy S.L."/>
        </authorList>
    </citation>
    <scope>NUCLEOTIDE SEQUENCE</scope>
    <source>
        <strain evidence="8">91603</strain>
        <tissue evidence="8">Leaf</tissue>
    </source>
</reference>
<dbReference type="Proteomes" id="UP001064489">
    <property type="component" value="Chromosome 3"/>
</dbReference>
<feature type="transmembrane region" description="Helical" evidence="7">
    <location>
        <begin position="133"/>
        <end position="151"/>
    </location>
</feature>
<accession>A0AAD5J4E8</accession>
<dbReference type="AlphaFoldDB" id="A0AAD5J4E8"/>
<feature type="transmembrane region" description="Helical" evidence="7">
    <location>
        <begin position="189"/>
        <end position="210"/>
    </location>
</feature>
<evidence type="ECO:0000313" key="8">
    <source>
        <dbReference type="EMBL" id="KAI9185122.1"/>
    </source>
</evidence>
<feature type="compositionally biased region" description="Polar residues" evidence="6">
    <location>
        <begin position="1"/>
        <end position="14"/>
    </location>
</feature>
<comment type="caution">
    <text evidence="8">The sequence shown here is derived from an EMBL/GenBank/DDBJ whole genome shotgun (WGS) entry which is preliminary data.</text>
</comment>
<proteinExistence type="predicted"/>
<dbReference type="Pfam" id="PF00083">
    <property type="entry name" value="Sugar_tr"/>
    <property type="match status" value="1"/>
</dbReference>
<evidence type="ECO:0000313" key="9">
    <source>
        <dbReference type="Proteomes" id="UP001064489"/>
    </source>
</evidence>
<feature type="transmembrane region" description="Helical" evidence="7">
    <location>
        <begin position="300"/>
        <end position="322"/>
    </location>
</feature>
<keyword evidence="3 7" id="KW-0812">Transmembrane</keyword>
<evidence type="ECO:0000256" key="2">
    <source>
        <dbReference type="ARBA" id="ARBA00022448"/>
    </source>
</evidence>
<sequence>MTTSTSASGTENGTSLLSPLLLPPPPPPKIPESDSAPEKLLIDDILQRYCGEFGPWQLCHFVLTSLAWALEGFHTMVMIFSDREPDWTCLGPGCDPQAKNVCGFEPGSWTWIGGADSSIVSQWGLVCENKYKVGLVQAMFFCGCMIGAGVFGHLSDSKLGRKGSLTIVCILNAIFGCSTAFSPNYLTYLLLRVLTGFSTGGVGLCAFVLATEPIGPTKRGAAGMSTFYFFSTGIVIISGIAYLSQSTMENTSPTGLSLYSMKKKYESNGKQDYKEELELKEAITGSIVDVIKSPVTRIRLFLAVTINFLCSVVYYGLSLNVVNLDTNIYFNVALNAVAEMPAFLITALLLDRFGRKPLAIGTIWFSGNILLDGCIGERRWDMEHGEDGLRDFGDIRYGWNLQFTVYIHYRVVPYGGEKCSAWVRNTGSTNGSDIGTVCGGIGRYSAICGVCSVWNCGRSVRVLPTGNT</sequence>
<evidence type="ECO:0000256" key="1">
    <source>
        <dbReference type="ARBA" id="ARBA00004141"/>
    </source>
</evidence>
<dbReference type="SUPFAM" id="SSF103473">
    <property type="entry name" value="MFS general substrate transporter"/>
    <property type="match status" value="1"/>
</dbReference>
<keyword evidence="9" id="KW-1185">Reference proteome</keyword>
<feature type="transmembrane region" description="Helical" evidence="7">
    <location>
        <begin position="222"/>
        <end position="243"/>
    </location>
</feature>
<keyword evidence="2" id="KW-0813">Transport</keyword>
<dbReference type="InterPro" id="IPR005829">
    <property type="entry name" value="Sugar_transporter_CS"/>
</dbReference>
<dbReference type="PROSITE" id="PS00217">
    <property type="entry name" value="SUGAR_TRANSPORT_2"/>
    <property type="match status" value="1"/>
</dbReference>
<feature type="transmembrane region" description="Helical" evidence="7">
    <location>
        <begin position="328"/>
        <end position="350"/>
    </location>
</feature>
<evidence type="ECO:0000256" key="7">
    <source>
        <dbReference type="SAM" id="Phobius"/>
    </source>
</evidence>
<feature type="region of interest" description="Disordered" evidence="6">
    <location>
        <begin position="1"/>
        <end position="34"/>
    </location>
</feature>
<feature type="transmembrane region" description="Helical" evidence="7">
    <location>
        <begin position="163"/>
        <end position="182"/>
    </location>
</feature>
<name>A0AAD5J4E8_ACENE</name>
<keyword evidence="5 7" id="KW-0472">Membrane</keyword>
<gene>
    <name evidence="8" type="ORF">LWI28_004377</name>
</gene>
<evidence type="ECO:0000256" key="4">
    <source>
        <dbReference type="ARBA" id="ARBA00022989"/>
    </source>
</evidence>
<dbReference type="GO" id="GO:0022857">
    <property type="term" value="F:transmembrane transporter activity"/>
    <property type="evidence" value="ECO:0007669"/>
    <property type="project" value="InterPro"/>
</dbReference>
<dbReference type="EMBL" id="JAJSOW010000100">
    <property type="protein sequence ID" value="KAI9185122.1"/>
    <property type="molecule type" value="Genomic_DNA"/>
</dbReference>
<keyword evidence="4 7" id="KW-1133">Transmembrane helix</keyword>